<gene>
    <name evidence="1" type="ORF">COCNU_03G002740</name>
</gene>
<evidence type="ECO:0000313" key="1">
    <source>
        <dbReference type="EMBL" id="KAG1334155.1"/>
    </source>
</evidence>
<accession>A0A8K0I1K3</accession>
<evidence type="ECO:0000313" key="2">
    <source>
        <dbReference type="Proteomes" id="UP000797356"/>
    </source>
</evidence>
<organism evidence="1 2">
    <name type="scientific">Cocos nucifera</name>
    <name type="common">Coconut palm</name>
    <dbReference type="NCBI Taxonomy" id="13894"/>
    <lineage>
        <taxon>Eukaryota</taxon>
        <taxon>Viridiplantae</taxon>
        <taxon>Streptophyta</taxon>
        <taxon>Embryophyta</taxon>
        <taxon>Tracheophyta</taxon>
        <taxon>Spermatophyta</taxon>
        <taxon>Magnoliopsida</taxon>
        <taxon>Liliopsida</taxon>
        <taxon>Arecaceae</taxon>
        <taxon>Arecoideae</taxon>
        <taxon>Cocoseae</taxon>
        <taxon>Attaleinae</taxon>
        <taxon>Cocos</taxon>
    </lineage>
</organism>
<sequence length="203" mass="23002">MALKWVAVPSVTGETPTMEDLDFHVPMDDAWYADTMAPKYHLAFIPVSQQATWSSASELLSAHTPSTSASASASTAYTPSIGISKPSLTATLVAYASLAHTPPINLAPLASTLHNPSASSNRIFHDPTCMSYVWNCLHQIMMEYDQEERPVEEARRYDFPNHERTRDIRLKKIGELYRNYKIKLHKGWLKHRWDTPMELVSWI</sequence>
<comment type="caution">
    <text evidence="1">The sequence shown here is derived from an EMBL/GenBank/DDBJ whole genome shotgun (WGS) entry which is preliminary data.</text>
</comment>
<reference evidence="1" key="2">
    <citation type="submission" date="2019-07" db="EMBL/GenBank/DDBJ databases">
        <authorList>
            <person name="Yang Y."/>
            <person name="Bocs S."/>
            <person name="Baudouin L."/>
        </authorList>
    </citation>
    <scope>NUCLEOTIDE SEQUENCE</scope>
    <source>
        <tissue evidence="1">Spear leaf of Hainan Tall coconut</tissue>
    </source>
</reference>
<dbReference type="Proteomes" id="UP000797356">
    <property type="component" value="Chromosome 3"/>
</dbReference>
<name>A0A8K0I1K3_COCNU</name>
<keyword evidence="2" id="KW-1185">Reference proteome</keyword>
<dbReference type="AlphaFoldDB" id="A0A8K0I1K3"/>
<protein>
    <submittedName>
        <fullName evidence="1">Uncharacterized protein</fullName>
    </submittedName>
</protein>
<reference evidence="1" key="1">
    <citation type="journal article" date="2017" name="Gigascience">
        <title>The genome draft of coconut (Cocos nucifera).</title>
        <authorList>
            <person name="Xiao Y."/>
            <person name="Xu P."/>
            <person name="Fan H."/>
            <person name="Baudouin L."/>
            <person name="Xia W."/>
            <person name="Bocs S."/>
            <person name="Xu J."/>
            <person name="Li Q."/>
            <person name="Guo A."/>
            <person name="Zhou L."/>
            <person name="Li J."/>
            <person name="Wu Y."/>
            <person name="Ma Z."/>
            <person name="Armero A."/>
            <person name="Issali A.E."/>
            <person name="Liu N."/>
            <person name="Peng M."/>
            <person name="Yang Y."/>
        </authorList>
    </citation>
    <scope>NUCLEOTIDE SEQUENCE</scope>
    <source>
        <tissue evidence="1">Spear leaf of Hainan Tall coconut</tissue>
    </source>
</reference>
<dbReference type="EMBL" id="CM017874">
    <property type="protein sequence ID" value="KAG1334155.1"/>
    <property type="molecule type" value="Genomic_DNA"/>
</dbReference>
<proteinExistence type="predicted"/>